<evidence type="ECO:0000256" key="2">
    <source>
        <dbReference type="SAM" id="Phobius"/>
    </source>
</evidence>
<reference evidence="3" key="1">
    <citation type="submission" date="2020-10" db="EMBL/GenBank/DDBJ databases">
        <authorList>
            <person name="Gilroy R."/>
        </authorList>
    </citation>
    <scope>NUCLEOTIDE SEQUENCE</scope>
    <source>
        <strain evidence="3">17213</strain>
    </source>
</reference>
<dbReference type="Proteomes" id="UP000823631">
    <property type="component" value="Unassembled WGS sequence"/>
</dbReference>
<keyword evidence="2" id="KW-0812">Transmembrane</keyword>
<dbReference type="PANTHER" id="PTHR40078">
    <property type="entry name" value="INTEGRAL MEMBRANE PROTEIN-RELATED"/>
    <property type="match status" value="1"/>
</dbReference>
<keyword evidence="2" id="KW-1133">Transmembrane helix</keyword>
<dbReference type="Pfam" id="PF13189">
    <property type="entry name" value="Cytidylate_kin2"/>
    <property type="match status" value="1"/>
</dbReference>
<feature type="transmembrane region" description="Helical" evidence="2">
    <location>
        <begin position="164"/>
        <end position="184"/>
    </location>
</feature>
<dbReference type="InterPro" id="IPR027417">
    <property type="entry name" value="P-loop_NTPase"/>
</dbReference>
<feature type="transmembrane region" description="Helical" evidence="2">
    <location>
        <begin position="77"/>
        <end position="96"/>
    </location>
</feature>
<dbReference type="Pfam" id="PF19700">
    <property type="entry name" value="DUF6198"/>
    <property type="match status" value="1"/>
</dbReference>
<dbReference type="AlphaFoldDB" id="A0A9D9DAU1"/>
<keyword evidence="3" id="KW-0808">Transferase</keyword>
<dbReference type="GO" id="GO:0016301">
    <property type="term" value="F:kinase activity"/>
    <property type="evidence" value="ECO:0007669"/>
    <property type="project" value="UniProtKB-KW"/>
</dbReference>
<protein>
    <submittedName>
        <fullName evidence="3">Cytidylate kinase family protein</fullName>
    </submittedName>
</protein>
<dbReference type="Gene3D" id="3.40.50.300">
    <property type="entry name" value="P-loop containing nucleotide triphosphate hydrolases"/>
    <property type="match status" value="1"/>
</dbReference>
<accession>A0A9D9DAU1</accession>
<evidence type="ECO:0000313" key="4">
    <source>
        <dbReference type="Proteomes" id="UP000823631"/>
    </source>
</evidence>
<sequence>MSKGELFRRYFVFFISLWVNALGVSIVTVAALGTTPISSLWYEISLHVPLTFGMVTFLGNLLLIISQFFMLKERSRIAYINVITQLPATLLFAASIDLNMFWLNVVLPPLDYYVMRFALLLCGTLILACGVAVAVKADVALVAGEGFVKTLCKFVNKEFGLIKTCFDVSLVIGAVIIGLLATGFERVESVREGTLVGALMVGPCVRIISPHLGFLDIFFRGRKALEEERAKEQSGFFPAITISREYGCGGRVLGRELAKALNLKFYDSDLIEMVAKETGLTKEFVSRNENRLDNALLYEMIFQDYSAPLDKSLSPADALYAAAGRVIRRLCKEGPCVIVGRGADALLHDNPYCLNVRLHAPFEDKLRFCQEVYHLTKEKALKDMQLFDKRRAEHYQHYTGRSISDERNYDLVLNSASLGLKGCAQIIKEAFALKQEQHSQREEPKDGNEPAAPETAAKS</sequence>
<feature type="transmembrane region" description="Helical" evidence="2">
    <location>
        <begin position="44"/>
        <end position="65"/>
    </location>
</feature>
<keyword evidence="2" id="KW-0472">Membrane</keyword>
<comment type="caution">
    <text evidence="3">The sequence shown here is derived from an EMBL/GenBank/DDBJ whole genome shotgun (WGS) entry which is preliminary data.</text>
</comment>
<dbReference type="InterPro" id="IPR038750">
    <property type="entry name" value="YczE/YyaS-like"/>
</dbReference>
<evidence type="ECO:0000256" key="1">
    <source>
        <dbReference type="SAM" id="MobiDB-lite"/>
    </source>
</evidence>
<dbReference type="PANTHER" id="PTHR40078:SF1">
    <property type="entry name" value="INTEGRAL MEMBRANE PROTEIN"/>
    <property type="match status" value="1"/>
</dbReference>
<feature type="region of interest" description="Disordered" evidence="1">
    <location>
        <begin position="434"/>
        <end position="459"/>
    </location>
</feature>
<proteinExistence type="predicted"/>
<gene>
    <name evidence="3" type="ORF">IAB19_03860</name>
</gene>
<dbReference type="EMBL" id="JADINH010000082">
    <property type="protein sequence ID" value="MBO8415502.1"/>
    <property type="molecule type" value="Genomic_DNA"/>
</dbReference>
<keyword evidence="3" id="KW-0418">Kinase</keyword>
<name>A0A9D9DAU1_9GAMM</name>
<evidence type="ECO:0000313" key="3">
    <source>
        <dbReference type="EMBL" id="MBO8415502.1"/>
    </source>
</evidence>
<reference evidence="3" key="2">
    <citation type="journal article" date="2021" name="PeerJ">
        <title>Extensive microbial diversity within the chicken gut microbiome revealed by metagenomics and culture.</title>
        <authorList>
            <person name="Gilroy R."/>
            <person name="Ravi A."/>
            <person name="Getino M."/>
            <person name="Pursley I."/>
            <person name="Horton D.L."/>
            <person name="Alikhan N.F."/>
            <person name="Baker D."/>
            <person name="Gharbi K."/>
            <person name="Hall N."/>
            <person name="Watson M."/>
            <person name="Adriaenssens E.M."/>
            <person name="Foster-Nyarko E."/>
            <person name="Jarju S."/>
            <person name="Secka A."/>
            <person name="Antonio M."/>
            <person name="Oren A."/>
            <person name="Chaudhuri R.R."/>
            <person name="La Ragione R."/>
            <person name="Hildebrand F."/>
            <person name="Pallen M.J."/>
        </authorList>
    </citation>
    <scope>NUCLEOTIDE SEQUENCE</scope>
    <source>
        <strain evidence="3">17213</strain>
    </source>
</reference>
<dbReference type="SUPFAM" id="SSF52540">
    <property type="entry name" value="P-loop containing nucleoside triphosphate hydrolases"/>
    <property type="match status" value="1"/>
</dbReference>
<organism evidence="3 4">
    <name type="scientific">Candidatus Avisuccinivibrio stercorigallinarum</name>
    <dbReference type="NCBI Taxonomy" id="2840704"/>
    <lineage>
        <taxon>Bacteria</taxon>
        <taxon>Pseudomonadati</taxon>
        <taxon>Pseudomonadota</taxon>
        <taxon>Gammaproteobacteria</taxon>
        <taxon>Aeromonadales</taxon>
        <taxon>Succinivibrionaceae</taxon>
        <taxon>Succinivibrionaceae incertae sedis</taxon>
        <taxon>Candidatus Avisuccinivibrio</taxon>
    </lineage>
</organism>
<feature type="compositionally biased region" description="Basic and acidic residues" evidence="1">
    <location>
        <begin position="435"/>
        <end position="448"/>
    </location>
</feature>
<feature type="transmembrane region" description="Helical" evidence="2">
    <location>
        <begin position="116"/>
        <end position="143"/>
    </location>
</feature>
<feature type="transmembrane region" description="Helical" evidence="2">
    <location>
        <begin position="12"/>
        <end position="32"/>
    </location>
</feature>